<dbReference type="GO" id="GO:0004553">
    <property type="term" value="F:hydrolase activity, hydrolyzing O-glycosyl compounds"/>
    <property type="evidence" value="ECO:0007669"/>
    <property type="project" value="InterPro"/>
</dbReference>
<dbReference type="InterPro" id="IPR001764">
    <property type="entry name" value="Glyco_hydro_3_N"/>
</dbReference>
<proteinExistence type="inferred from homology"/>
<dbReference type="GO" id="GO:0005975">
    <property type="term" value="P:carbohydrate metabolic process"/>
    <property type="evidence" value="ECO:0007669"/>
    <property type="project" value="InterPro"/>
</dbReference>
<feature type="domain" description="Fibronectin type III-like" evidence="3">
    <location>
        <begin position="689"/>
        <end position="758"/>
    </location>
</feature>
<keyword evidence="5" id="KW-1185">Reference proteome</keyword>
<protein>
    <submittedName>
        <fullName evidence="4">Glycosyl hydrolase</fullName>
    </submittedName>
</protein>
<dbReference type="InterPro" id="IPR013783">
    <property type="entry name" value="Ig-like_fold"/>
</dbReference>
<organism evidence="4 5">
    <name type="scientific">Amycolatopsis albispora</name>
    <dbReference type="NCBI Taxonomy" id="1804986"/>
    <lineage>
        <taxon>Bacteria</taxon>
        <taxon>Bacillati</taxon>
        <taxon>Actinomycetota</taxon>
        <taxon>Actinomycetes</taxon>
        <taxon>Pseudonocardiales</taxon>
        <taxon>Pseudonocardiaceae</taxon>
        <taxon>Amycolatopsis</taxon>
    </lineage>
</organism>
<dbReference type="InterPro" id="IPR017853">
    <property type="entry name" value="GH"/>
</dbReference>
<dbReference type="InterPro" id="IPR036881">
    <property type="entry name" value="Glyco_hydro_3_C_sf"/>
</dbReference>
<dbReference type="Gene3D" id="3.40.50.1700">
    <property type="entry name" value="Glycoside hydrolase family 3 C-terminal domain"/>
    <property type="match status" value="1"/>
</dbReference>
<dbReference type="SUPFAM" id="SSF52279">
    <property type="entry name" value="Beta-D-glucan exohydrolase, C-terminal domain"/>
    <property type="match status" value="1"/>
</dbReference>
<dbReference type="Pfam" id="PF01915">
    <property type="entry name" value="Glyco_hydro_3_C"/>
    <property type="match status" value="1"/>
</dbReference>
<dbReference type="Gene3D" id="2.60.40.10">
    <property type="entry name" value="Immunoglobulins"/>
    <property type="match status" value="1"/>
</dbReference>
<dbReference type="InterPro" id="IPR002772">
    <property type="entry name" value="Glyco_hydro_3_C"/>
</dbReference>
<dbReference type="Pfam" id="PF14310">
    <property type="entry name" value="Fn3-like"/>
    <property type="match status" value="1"/>
</dbReference>
<comment type="similarity">
    <text evidence="1">Belongs to the glycosyl hydrolase 3 family.</text>
</comment>
<dbReference type="KEGG" id="aab:A4R43_24295"/>
<sequence length="774" mass="82435">MTSRDIDALIRRLDVDQKIAQLQGLSVYDLGLVDQAATGRSWDFGKLPELRPHGVGHLSMVWLLDPDPAVFQRLLGELQERARELSPFGIGALVHGEGVNGFLHESGTQFPTAWAQAATFAPELTRACAAITSAEMRQTGTQLCFAPVLDVARDPRWGRVHETYGEDPELISRMGIAFVRGINGEHGESGVAAVAKHFTGYGASEGGLNQAASPLGRRTIRDIYAEPFRRAITEAGLDLVMNSYNEIDGIPAAADPWLLTDLLRGELGLSGAVVSDYDSIGMLLKTYHTATRPAEAAVQALRAGLDVELPSNETFSSLGEALKEGLIDEEHLDRAVARVLRLKQRLGLVPELPSPATPRPVIGPNPGKDIAERAIVLLENDGTLPLGTAERDILVVGPAADEVRIHFGAYTDVANREVPLGLAEIMAGRVPEQVFTDLFQVRFPGIEPAFEAHARHLHPEVPTVLDALRERQPRVRYASLGSLDADAEPVDAETVRTAVGDADVVIAVVGERTGWVGNNTAGEGQTSARLELPGNQDALLAALAETGRPVVTVVVSGRPLLLADAAAASSAMVLAPLLGQYAGDAIARVLVGEVNPSGKLPSTFPRVTGQLPLYHGHHYGSGYEHPTGLRHGYGDLAANGPLYAFGHGLSYTGFSLELDHVGLATNGSGQTTILATCTVANTGTRDGATVVQLYGRDEAASVVRPVRQLLTFERVELAPGERRELTFEVPAARLAYTLPDGDRGVEPGEVTLMVAFASDDVRGTGSVSLPEVHA</sequence>
<reference evidence="4 5" key="1">
    <citation type="submission" date="2016-04" db="EMBL/GenBank/DDBJ databases">
        <title>Complete genome sequence and analysis of deep-sea sediment isolate, Amycolatopsis sp. WP1.</title>
        <authorList>
            <person name="Wang H."/>
            <person name="Chen S."/>
            <person name="Wu Q."/>
        </authorList>
    </citation>
    <scope>NUCLEOTIDE SEQUENCE [LARGE SCALE GENOMIC DNA]</scope>
    <source>
        <strain evidence="4 5">WP1</strain>
    </source>
</reference>
<dbReference type="AlphaFoldDB" id="A0A344LB10"/>
<dbReference type="Gene3D" id="3.20.20.300">
    <property type="entry name" value="Glycoside hydrolase, family 3, N-terminal domain"/>
    <property type="match status" value="1"/>
</dbReference>
<dbReference type="PANTHER" id="PTHR42715">
    <property type="entry name" value="BETA-GLUCOSIDASE"/>
    <property type="match status" value="1"/>
</dbReference>
<dbReference type="RefSeq" id="WP_113694490.1">
    <property type="nucleotide sequence ID" value="NZ_CP015163.1"/>
</dbReference>
<dbReference type="SUPFAM" id="SSF51445">
    <property type="entry name" value="(Trans)glycosidases"/>
    <property type="match status" value="1"/>
</dbReference>
<dbReference type="InterPro" id="IPR036962">
    <property type="entry name" value="Glyco_hydro_3_N_sf"/>
</dbReference>
<keyword evidence="2 4" id="KW-0378">Hydrolase</keyword>
<dbReference type="Proteomes" id="UP000250434">
    <property type="component" value="Chromosome"/>
</dbReference>
<evidence type="ECO:0000256" key="1">
    <source>
        <dbReference type="ARBA" id="ARBA00005336"/>
    </source>
</evidence>
<name>A0A344LB10_9PSEU</name>
<evidence type="ECO:0000259" key="3">
    <source>
        <dbReference type="SMART" id="SM01217"/>
    </source>
</evidence>
<accession>A0A344LB10</accession>
<dbReference type="OrthoDB" id="3187421at2"/>
<gene>
    <name evidence="4" type="ORF">A4R43_24295</name>
</gene>
<dbReference type="EMBL" id="CP015163">
    <property type="protein sequence ID" value="AXB45234.1"/>
    <property type="molecule type" value="Genomic_DNA"/>
</dbReference>
<evidence type="ECO:0000256" key="2">
    <source>
        <dbReference type="ARBA" id="ARBA00022801"/>
    </source>
</evidence>
<evidence type="ECO:0000313" key="4">
    <source>
        <dbReference type="EMBL" id="AXB45234.1"/>
    </source>
</evidence>
<dbReference type="PANTHER" id="PTHR42715:SF10">
    <property type="entry name" value="BETA-GLUCOSIDASE"/>
    <property type="match status" value="1"/>
</dbReference>
<dbReference type="SMART" id="SM01217">
    <property type="entry name" value="Fn3_like"/>
    <property type="match status" value="1"/>
</dbReference>
<dbReference type="PRINTS" id="PR00133">
    <property type="entry name" value="GLHYDRLASE3"/>
</dbReference>
<dbReference type="Pfam" id="PF00933">
    <property type="entry name" value="Glyco_hydro_3"/>
    <property type="match status" value="1"/>
</dbReference>
<dbReference type="InterPro" id="IPR050288">
    <property type="entry name" value="Cellulose_deg_GH3"/>
</dbReference>
<evidence type="ECO:0000313" key="5">
    <source>
        <dbReference type="Proteomes" id="UP000250434"/>
    </source>
</evidence>
<dbReference type="InterPro" id="IPR026891">
    <property type="entry name" value="Fn3-like"/>
</dbReference>